<reference evidence="3 4" key="1">
    <citation type="journal article" date="2019" name="Int. J. Syst. Evol. Microbiol.">
        <title>The Global Catalogue of Microorganisms (GCM) 10K type strain sequencing project: providing services to taxonomists for standard genome sequencing and annotation.</title>
        <authorList>
            <consortium name="The Broad Institute Genomics Platform"/>
            <consortium name="The Broad Institute Genome Sequencing Center for Infectious Disease"/>
            <person name="Wu L."/>
            <person name="Ma J."/>
        </authorList>
    </citation>
    <scope>NUCLEOTIDE SEQUENCE [LARGE SCALE GENOMIC DNA]</scope>
    <source>
        <strain evidence="3 4">JCM 5052</strain>
    </source>
</reference>
<proteinExistence type="inferred from homology"/>
<organism evidence="3 4">
    <name type="scientific">Streptomyces mordarskii</name>
    <dbReference type="NCBI Taxonomy" id="1226758"/>
    <lineage>
        <taxon>Bacteria</taxon>
        <taxon>Bacillati</taxon>
        <taxon>Actinomycetota</taxon>
        <taxon>Actinomycetes</taxon>
        <taxon>Kitasatosporales</taxon>
        <taxon>Streptomycetaceae</taxon>
        <taxon>Streptomyces</taxon>
    </lineage>
</organism>
<dbReference type="PANTHER" id="PTHR11487">
    <property type="entry name" value="THIOESTERASE"/>
    <property type="match status" value="1"/>
</dbReference>
<dbReference type="EMBL" id="BAAABZ010000016">
    <property type="protein sequence ID" value="GAA0526491.1"/>
    <property type="molecule type" value="Genomic_DNA"/>
</dbReference>
<dbReference type="SUPFAM" id="SSF53474">
    <property type="entry name" value="alpha/beta-Hydrolases"/>
    <property type="match status" value="1"/>
</dbReference>
<gene>
    <name evidence="3" type="ORF">GCM10010390_31150</name>
</gene>
<evidence type="ECO:0000259" key="2">
    <source>
        <dbReference type="Pfam" id="PF00975"/>
    </source>
</evidence>
<dbReference type="Proteomes" id="UP001501576">
    <property type="component" value="Unassembled WGS sequence"/>
</dbReference>
<dbReference type="InterPro" id="IPR001031">
    <property type="entry name" value="Thioesterase"/>
</dbReference>
<dbReference type="PANTHER" id="PTHR11487:SF0">
    <property type="entry name" value="S-ACYL FATTY ACID SYNTHASE THIOESTERASE, MEDIUM CHAIN"/>
    <property type="match status" value="1"/>
</dbReference>
<dbReference type="Gene3D" id="3.40.50.1820">
    <property type="entry name" value="alpha/beta hydrolase"/>
    <property type="match status" value="1"/>
</dbReference>
<accession>A0ABN1CVN6</accession>
<comment type="caution">
    <text evidence="3">The sequence shown here is derived from an EMBL/GenBank/DDBJ whole genome shotgun (WGS) entry which is preliminary data.</text>
</comment>
<feature type="domain" description="Thioesterase" evidence="2">
    <location>
        <begin position="43"/>
        <end position="264"/>
    </location>
</feature>
<keyword evidence="4" id="KW-1185">Reference proteome</keyword>
<dbReference type="InterPro" id="IPR029058">
    <property type="entry name" value="AB_hydrolase_fold"/>
</dbReference>
<protein>
    <submittedName>
        <fullName evidence="3">Alpha/beta fold hydrolase</fullName>
    </submittedName>
</protein>
<dbReference type="GO" id="GO:0016787">
    <property type="term" value="F:hydrolase activity"/>
    <property type="evidence" value="ECO:0007669"/>
    <property type="project" value="UniProtKB-KW"/>
</dbReference>
<name>A0ABN1CVN6_9ACTN</name>
<comment type="similarity">
    <text evidence="1">Belongs to the thioesterase family.</text>
</comment>
<evidence type="ECO:0000313" key="4">
    <source>
        <dbReference type="Proteomes" id="UP001501576"/>
    </source>
</evidence>
<evidence type="ECO:0000313" key="3">
    <source>
        <dbReference type="EMBL" id="GAA0526491.1"/>
    </source>
</evidence>
<dbReference type="InterPro" id="IPR012223">
    <property type="entry name" value="TEII"/>
</dbReference>
<keyword evidence="3" id="KW-0378">Hydrolase</keyword>
<dbReference type="Pfam" id="PF00975">
    <property type="entry name" value="Thioesterase"/>
    <property type="match status" value="1"/>
</dbReference>
<evidence type="ECO:0000256" key="1">
    <source>
        <dbReference type="ARBA" id="ARBA00007169"/>
    </source>
</evidence>
<sequence length="267" mass="29381">MSEEHVSGSMRTQGRGAGVVAVIDANYRSRWFRRYPGRPSRVRLVCLPHAGGTATLFHGWAERLPHDVEMLAVQYPGRQERFAEPCIEDMAELATRITEALEPELAGPLVLFGHSLGAAVAYEVARRIEARHGSVPRRVLVSGRGAPHTERGGALHLLDDERLIASARRLGDLGSSAYDNPDLRPLLLPSLRGDYRLIERYRPGHPAPLRAPVTALGGDRDPGCAVAALESWAELTTSEFECQVFAGGHFYLVPAENELVEFVSRYL</sequence>